<dbReference type="InterPro" id="IPR005135">
    <property type="entry name" value="Endo/exonuclease/phosphatase"/>
</dbReference>
<evidence type="ECO:0000259" key="2">
    <source>
        <dbReference type="Pfam" id="PF03372"/>
    </source>
</evidence>
<dbReference type="InterPro" id="IPR000477">
    <property type="entry name" value="RT_dom"/>
</dbReference>
<evidence type="ECO:0008006" key="5">
    <source>
        <dbReference type="Google" id="ProtNLM"/>
    </source>
</evidence>
<feature type="domain" description="Reverse transcriptase" evidence="1">
    <location>
        <begin position="479"/>
        <end position="600"/>
    </location>
</feature>
<dbReference type="AlphaFoldDB" id="A0A922JF39"/>
<gene>
    <name evidence="3" type="ORF">I3842_07G085800</name>
</gene>
<reference evidence="3" key="1">
    <citation type="submission" date="2021-01" db="EMBL/GenBank/DDBJ databases">
        <authorList>
            <person name="Lovell J.T."/>
            <person name="Bentley N."/>
            <person name="Bhattarai G."/>
            <person name="Jenkins J.W."/>
            <person name="Sreedasyam A."/>
            <person name="Alarcon Y."/>
            <person name="Bock C."/>
            <person name="Boston L."/>
            <person name="Carlson J."/>
            <person name="Cervantes K."/>
            <person name="Clermont K."/>
            <person name="Krom N."/>
            <person name="Kubenka K."/>
            <person name="Mamidi S."/>
            <person name="Mattison C."/>
            <person name="Monteros M."/>
            <person name="Pisani C."/>
            <person name="Plott C."/>
            <person name="Rajasekar S."/>
            <person name="Rhein H.S."/>
            <person name="Rohla C."/>
            <person name="Song M."/>
            <person name="Hilaire R.S."/>
            <person name="Shu S."/>
            <person name="Wells L."/>
            <person name="Wang X."/>
            <person name="Webber J."/>
            <person name="Heerema R.J."/>
            <person name="Klein P."/>
            <person name="Conner P."/>
            <person name="Grauke L."/>
            <person name="Grimwood J."/>
            <person name="Schmutz J."/>
            <person name="Randall J.J."/>
        </authorList>
    </citation>
    <scope>NUCLEOTIDE SEQUENCE</scope>
    <source>
        <tissue evidence="3">Leaf</tissue>
    </source>
</reference>
<comment type="caution">
    <text evidence="3">The sequence shown here is derived from an EMBL/GenBank/DDBJ whole genome shotgun (WGS) entry which is preliminary data.</text>
</comment>
<evidence type="ECO:0000313" key="4">
    <source>
        <dbReference type="Proteomes" id="UP000811246"/>
    </source>
</evidence>
<evidence type="ECO:0000313" key="3">
    <source>
        <dbReference type="EMBL" id="KAG6703462.1"/>
    </source>
</evidence>
<name>A0A922JF39_CARIL</name>
<dbReference type="PANTHER" id="PTHR33710:SF62">
    <property type="entry name" value="DUF4283 DOMAIN PROTEIN"/>
    <property type="match status" value="1"/>
</dbReference>
<feature type="domain" description="Endonuclease/exonuclease/phosphatase" evidence="2">
    <location>
        <begin position="4"/>
        <end position="226"/>
    </location>
</feature>
<dbReference type="Proteomes" id="UP000811246">
    <property type="component" value="Chromosome 7"/>
</dbReference>
<protein>
    <recommendedName>
        <fullName evidence="5">Reverse transcriptase domain-containing protein</fullName>
    </recommendedName>
</protein>
<evidence type="ECO:0000259" key="1">
    <source>
        <dbReference type="Pfam" id="PF00078"/>
    </source>
</evidence>
<dbReference type="PANTHER" id="PTHR33710">
    <property type="entry name" value="BNAC02G09200D PROTEIN"/>
    <property type="match status" value="1"/>
</dbReference>
<accession>A0A922JF39</accession>
<dbReference type="Pfam" id="PF03372">
    <property type="entry name" value="Exo_endo_phos"/>
    <property type="match status" value="1"/>
</dbReference>
<proteinExistence type="predicted"/>
<dbReference type="GO" id="GO:0003824">
    <property type="term" value="F:catalytic activity"/>
    <property type="evidence" value="ECO:0007669"/>
    <property type="project" value="InterPro"/>
</dbReference>
<dbReference type="Pfam" id="PF00078">
    <property type="entry name" value="RVT_1"/>
    <property type="match status" value="1"/>
</dbReference>
<dbReference type="EMBL" id="CM031831">
    <property type="protein sequence ID" value="KAG6703462.1"/>
    <property type="molecule type" value="Genomic_DNA"/>
</dbReference>
<organism evidence="3 4">
    <name type="scientific">Carya illinoinensis</name>
    <name type="common">Pecan</name>
    <dbReference type="NCBI Taxonomy" id="32201"/>
    <lineage>
        <taxon>Eukaryota</taxon>
        <taxon>Viridiplantae</taxon>
        <taxon>Streptophyta</taxon>
        <taxon>Embryophyta</taxon>
        <taxon>Tracheophyta</taxon>
        <taxon>Spermatophyta</taxon>
        <taxon>Magnoliopsida</taxon>
        <taxon>eudicotyledons</taxon>
        <taxon>Gunneridae</taxon>
        <taxon>Pentapetalae</taxon>
        <taxon>rosids</taxon>
        <taxon>fabids</taxon>
        <taxon>Fagales</taxon>
        <taxon>Juglandaceae</taxon>
        <taxon>Carya</taxon>
    </lineage>
</organism>
<sequence length="602" mass="69078">MKCLSWNARGLGNPRGIRVLRDLIKKEALDIVFLQETRLTVRDFDRCKFSLSFVNCLAIDRKGNSGGLALLWGKDFNLSILSYSKNHIDACAEENVSKSLKYFITGFYGNLDASQRWRSWDLLRSLCHRDDEAWLVFGDFNEILFSHEKLAGRDRSQSQMNDFRQTVDACSLWDIGFRGPKYTWCNGRDPESRVCERLDRFFGNSRWWVLFPQAEVVHGGAAYSDHIPISLASEIRKTERRTNRVFRFEAMWIGESGCDKIVQDTWVLFVGRNKMEDVMQKIGLKQAKEHLQFLQDGDPMGVSKAAHNHARNEVHKWLNRDEIMWRQRVKALWLREGDQNSKFFDLKASHRKRKNFIDKLQNDAGEWKVGEKRDQLIVEYFRNIFSASSQQETSDFLGDLVGKVTGEMNEDLTKPYTESEVFSALKQMEPASALGPGGMAPLFYQNYWPILGKSVSLAVLDVLHSGMMPPSLNHTFIILKKVLPRIISDSQCVFVPVRLISDNVLVAYELVHFLRMKKKGKKGFRSLKLDMSKAYDRVEWGFLKEVMGMLGFNSQFVDLVMSSIESSSFSVLVNGASKGCIVPSRGIRQGDPLSPYLFLFVT</sequence>